<dbReference type="Pfam" id="PF10545">
    <property type="entry name" value="MADF_DNA_bdg"/>
    <property type="match status" value="1"/>
</dbReference>
<dbReference type="GO" id="GO:0005634">
    <property type="term" value="C:nucleus"/>
    <property type="evidence" value="ECO:0007669"/>
    <property type="project" value="TreeGrafter"/>
</dbReference>
<dbReference type="Proteomes" id="UP000694680">
    <property type="component" value="Chromosome 3"/>
</dbReference>
<evidence type="ECO:0000313" key="2">
    <source>
        <dbReference type="Ensembl" id="ENSGWIP00000007528.1"/>
    </source>
</evidence>
<keyword evidence="3" id="KW-1185">Reference proteome</keyword>
<dbReference type="PANTHER" id="PTHR12243:SF48">
    <property type="entry name" value="MADF DOMAIN-CONTAINING PROTEIN"/>
    <property type="match status" value="1"/>
</dbReference>
<dbReference type="InterPro" id="IPR006578">
    <property type="entry name" value="MADF-dom"/>
</dbReference>
<dbReference type="AlphaFoldDB" id="A0A8C5DKW8"/>
<sequence length="136" mass="15572">MADKIIVAVCSYPVLYDTSSPFYRDRNKKVQAWTKVSQVVGLPGEFLDVCRKKWKGLRDVYLRERKKEAGPVKRWRFFAIMSFLDPFVTPILSSDNMLTSNVDSDGAAPAFTTVTPVVARTLSGKYWKYVYCLVLF</sequence>
<proteinExistence type="predicted"/>
<reference evidence="2" key="2">
    <citation type="submission" date="2025-08" db="UniProtKB">
        <authorList>
            <consortium name="Ensembl"/>
        </authorList>
    </citation>
    <scope>IDENTIFICATION</scope>
</reference>
<dbReference type="InterPro" id="IPR039353">
    <property type="entry name" value="TF_Adf1"/>
</dbReference>
<evidence type="ECO:0000259" key="1">
    <source>
        <dbReference type="PROSITE" id="PS51029"/>
    </source>
</evidence>
<dbReference type="GO" id="GO:0006357">
    <property type="term" value="P:regulation of transcription by RNA polymerase II"/>
    <property type="evidence" value="ECO:0007669"/>
    <property type="project" value="TreeGrafter"/>
</dbReference>
<dbReference type="SMART" id="SM00595">
    <property type="entry name" value="MADF"/>
    <property type="match status" value="1"/>
</dbReference>
<dbReference type="PANTHER" id="PTHR12243">
    <property type="entry name" value="MADF DOMAIN TRANSCRIPTION FACTOR"/>
    <property type="match status" value="1"/>
</dbReference>
<accession>A0A8C5DKW8</accession>
<feature type="domain" description="MADF" evidence="1">
    <location>
        <begin position="4"/>
        <end position="89"/>
    </location>
</feature>
<dbReference type="GO" id="GO:0005667">
    <property type="term" value="C:transcription regulator complex"/>
    <property type="evidence" value="ECO:0007669"/>
    <property type="project" value="TreeGrafter"/>
</dbReference>
<reference evidence="2" key="1">
    <citation type="submission" date="2020-06" db="EMBL/GenBank/DDBJ databases">
        <authorList>
            <consortium name="Wellcome Sanger Institute Data Sharing"/>
        </authorList>
    </citation>
    <scope>NUCLEOTIDE SEQUENCE [LARGE SCALE GENOMIC DNA]</scope>
</reference>
<protein>
    <recommendedName>
        <fullName evidence="1">MADF domain-containing protein</fullName>
    </recommendedName>
</protein>
<dbReference type="Ensembl" id="ENSGWIT00000008347.1">
    <property type="protein sequence ID" value="ENSGWIP00000007528.1"/>
    <property type="gene ID" value="ENSGWIG00000004407.1"/>
</dbReference>
<organism evidence="2 3">
    <name type="scientific">Gouania willdenowi</name>
    <name type="common">Blunt-snouted clingfish</name>
    <name type="synonym">Lepadogaster willdenowi</name>
    <dbReference type="NCBI Taxonomy" id="441366"/>
    <lineage>
        <taxon>Eukaryota</taxon>
        <taxon>Metazoa</taxon>
        <taxon>Chordata</taxon>
        <taxon>Craniata</taxon>
        <taxon>Vertebrata</taxon>
        <taxon>Euteleostomi</taxon>
        <taxon>Actinopterygii</taxon>
        <taxon>Neopterygii</taxon>
        <taxon>Teleostei</taxon>
        <taxon>Neoteleostei</taxon>
        <taxon>Acanthomorphata</taxon>
        <taxon>Ovalentaria</taxon>
        <taxon>Blenniimorphae</taxon>
        <taxon>Blenniiformes</taxon>
        <taxon>Gobiesocoidei</taxon>
        <taxon>Gobiesocidae</taxon>
        <taxon>Gobiesocinae</taxon>
        <taxon>Gouania</taxon>
    </lineage>
</organism>
<evidence type="ECO:0000313" key="3">
    <source>
        <dbReference type="Proteomes" id="UP000694680"/>
    </source>
</evidence>
<name>A0A8C5DKW8_GOUWI</name>
<reference evidence="2" key="3">
    <citation type="submission" date="2025-09" db="UniProtKB">
        <authorList>
            <consortium name="Ensembl"/>
        </authorList>
    </citation>
    <scope>IDENTIFICATION</scope>
</reference>
<dbReference type="PROSITE" id="PS51029">
    <property type="entry name" value="MADF"/>
    <property type="match status" value="1"/>
</dbReference>